<proteinExistence type="predicted"/>
<dbReference type="NCBIfam" id="TIGR02087">
    <property type="entry name" value="LEUD_arch"/>
    <property type="match status" value="1"/>
</dbReference>
<dbReference type="EMBL" id="NJIH01000010">
    <property type="protein sequence ID" value="OWT56903.1"/>
    <property type="molecule type" value="Genomic_DNA"/>
</dbReference>
<evidence type="ECO:0000313" key="12">
    <source>
        <dbReference type="Proteomes" id="UP000214603"/>
    </source>
</evidence>
<evidence type="ECO:0000313" key="11">
    <source>
        <dbReference type="EMBL" id="OWT56903.1"/>
    </source>
</evidence>
<keyword evidence="6" id="KW-0432">Leucine biosynthesis</keyword>
<evidence type="ECO:0000256" key="2">
    <source>
        <dbReference type="ARBA" id="ARBA00002695"/>
    </source>
</evidence>
<organism evidence="11 12">
    <name type="scientific">Candidimonas nitroreducens</name>
    <dbReference type="NCBI Taxonomy" id="683354"/>
    <lineage>
        <taxon>Bacteria</taxon>
        <taxon>Pseudomonadati</taxon>
        <taxon>Pseudomonadota</taxon>
        <taxon>Betaproteobacteria</taxon>
        <taxon>Burkholderiales</taxon>
        <taxon>Alcaligenaceae</taxon>
        <taxon>Candidimonas</taxon>
    </lineage>
</organism>
<dbReference type="Proteomes" id="UP000214603">
    <property type="component" value="Unassembled WGS sequence"/>
</dbReference>
<dbReference type="GO" id="GO:0009098">
    <property type="term" value="P:L-leucine biosynthetic process"/>
    <property type="evidence" value="ECO:0007669"/>
    <property type="project" value="UniProtKB-KW"/>
</dbReference>
<evidence type="ECO:0000259" key="10">
    <source>
        <dbReference type="Pfam" id="PF00694"/>
    </source>
</evidence>
<gene>
    <name evidence="11" type="primary">leuD</name>
    <name evidence="11" type="ORF">CEY11_18690</name>
</gene>
<comment type="caution">
    <text evidence="11">The sequence shown here is derived from an EMBL/GenBank/DDBJ whole genome shotgun (WGS) entry which is preliminary data.</text>
</comment>
<dbReference type="SUPFAM" id="SSF52016">
    <property type="entry name" value="LeuD/IlvD-like"/>
    <property type="match status" value="1"/>
</dbReference>
<evidence type="ECO:0000256" key="9">
    <source>
        <dbReference type="ARBA" id="ARBA00023304"/>
    </source>
</evidence>
<dbReference type="InterPro" id="IPR050075">
    <property type="entry name" value="LeuD"/>
</dbReference>
<dbReference type="GO" id="GO:0003861">
    <property type="term" value="F:3-isopropylmalate dehydratase activity"/>
    <property type="evidence" value="ECO:0007669"/>
    <property type="project" value="UniProtKB-EC"/>
</dbReference>
<dbReference type="Gene3D" id="3.20.19.10">
    <property type="entry name" value="Aconitase, domain 4"/>
    <property type="match status" value="1"/>
</dbReference>
<keyword evidence="9" id="KW-0100">Branched-chain amino acid biosynthesis</keyword>
<dbReference type="AlphaFoldDB" id="A0A225M9H0"/>
<comment type="subunit">
    <text evidence="4">Heterodimer of LeuC and LeuD.</text>
</comment>
<dbReference type="InterPro" id="IPR033940">
    <property type="entry name" value="IPMI_Swivel"/>
</dbReference>
<comment type="function">
    <text evidence="2">Catalyzes the isomerization between 2-isopropylmalate and 3-isopropylmalate, via the formation of 2-isopropylmaleate.</text>
</comment>
<dbReference type="CDD" id="cd01577">
    <property type="entry name" value="IPMI_Swivel"/>
    <property type="match status" value="1"/>
</dbReference>
<dbReference type="RefSeq" id="WP_088604911.1">
    <property type="nucleotide sequence ID" value="NZ_NJIH01000010.1"/>
</dbReference>
<dbReference type="OrthoDB" id="9777465at2"/>
<dbReference type="InterPro" id="IPR000573">
    <property type="entry name" value="AconitaseA/IPMdHydase_ssu_swvl"/>
</dbReference>
<evidence type="ECO:0000256" key="4">
    <source>
        <dbReference type="ARBA" id="ARBA00011271"/>
    </source>
</evidence>
<evidence type="ECO:0000256" key="5">
    <source>
        <dbReference type="ARBA" id="ARBA00011998"/>
    </source>
</evidence>
<evidence type="ECO:0000256" key="1">
    <source>
        <dbReference type="ARBA" id="ARBA00000491"/>
    </source>
</evidence>
<dbReference type="EC" id="4.2.1.33" evidence="5"/>
<keyword evidence="12" id="KW-1185">Reference proteome</keyword>
<evidence type="ECO:0000256" key="6">
    <source>
        <dbReference type="ARBA" id="ARBA00022430"/>
    </source>
</evidence>
<comment type="pathway">
    <text evidence="3">Amino-acid biosynthesis; L-leucine biosynthesis; L-leucine from 3-methyl-2-oxobutanoate: step 2/4.</text>
</comment>
<dbReference type="Pfam" id="PF00694">
    <property type="entry name" value="Aconitase_C"/>
    <property type="match status" value="1"/>
</dbReference>
<dbReference type="PANTHER" id="PTHR43345:SF9">
    <property type="entry name" value="3-ISOPROPYLMALATE DEHYDRATASE SMALL SUBUNIT"/>
    <property type="match status" value="1"/>
</dbReference>
<dbReference type="InterPro" id="IPR011827">
    <property type="entry name" value="LeuD_type2/HacB/DmdB"/>
</dbReference>
<evidence type="ECO:0000256" key="7">
    <source>
        <dbReference type="ARBA" id="ARBA00022605"/>
    </source>
</evidence>
<evidence type="ECO:0000256" key="3">
    <source>
        <dbReference type="ARBA" id="ARBA00004729"/>
    </source>
</evidence>
<feature type="domain" description="Aconitase A/isopropylmalate dehydratase small subunit swivel" evidence="10">
    <location>
        <begin position="45"/>
        <end position="106"/>
    </location>
</feature>
<dbReference type="InterPro" id="IPR015928">
    <property type="entry name" value="Aconitase/3IPM_dehydase_swvl"/>
</dbReference>
<keyword evidence="7" id="KW-0028">Amino-acid biosynthesis</keyword>
<accession>A0A225M9H0</accession>
<keyword evidence="8 11" id="KW-0456">Lyase</keyword>
<name>A0A225M9H0_9BURK</name>
<comment type="catalytic activity">
    <reaction evidence="1">
        <text>(2R,3S)-3-isopropylmalate = (2S)-2-isopropylmalate</text>
        <dbReference type="Rhea" id="RHEA:32287"/>
        <dbReference type="ChEBI" id="CHEBI:1178"/>
        <dbReference type="ChEBI" id="CHEBI:35121"/>
        <dbReference type="EC" id="4.2.1.33"/>
    </reaction>
</comment>
<evidence type="ECO:0000256" key="8">
    <source>
        <dbReference type="ARBA" id="ARBA00023239"/>
    </source>
</evidence>
<sequence length="166" mass="18231">MIYRGLVRRLGDNVDTDVMIAGRHLSLQSPAEMAKYMFEETDPEFIHRVQPGDIIVAGENFGSGSAREHAPLGFKALGISCIVAASFSRTFYRMCVDLGLPPITCADALKFADEGQQAVVDTKSGEICLGDHTLKALPLPEFIENLMRMGGLTNWVQQQLQSEQEA</sequence>
<reference evidence="12" key="1">
    <citation type="submission" date="2017-06" db="EMBL/GenBank/DDBJ databases">
        <title>Herbaspirillum phytohormonus sp. nov., isolated from the root nodule of Robinia pseudoacacia in lead-zinc mine.</title>
        <authorList>
            <person name="Fan M."/>
            <person name="Lin Y."/>
        </authorList>
    </citation>
    <scope>NUCLEOTIDE SEQUENCE [LARGE SCALE GENOMIC DNA]</scope>
    <source>
        <strain evidence="12">SC-089</strain>
    </source>
</reference>
<dbReference type="PANTHER" id="PTHR43345">
    <property type="entry name" value="3-ISOPROPYLMALATE DEHYDRATASE SMALL SUBUNIT 2-RELATED-RELATED"/>
    <property type="match status" value="1"/>
</dbReference>
<protein>
    <recommendedName>
        <fullName evidence="5">3-isopropylmalate dehydratase</fullName>
        <ecNumber evidence="5">4.2.1.33</ecNumber>
    </recommendedName>
</protein>